<dbReference type="InterPro" id="IPR036145">
    <property type="entry name" value="MinC_C_sf"/>
</dbReference>
<dbReference type="InterPro" id="IPR055219">
    <property type="entry name" value="MinC_N_1"/>
</dbReference>
<comment type="similarity">
    <text evidence="1">Belongs to the MinC family.</text>
</comment>
<feature type="domain" description="Septum formation inhibitor MinC C-terminal" evidence="3">
    <location>
        <begin position="92"/>
        <end position="162"/>
    </location>
</feature>
<dbReference type="Proteomes" id="UP000295515">
    <property type="component" value="Unassembled WGS sequence"/>
</dbReference>
<evidence type="ECO:0000259" key="4">
    <source>
        <dbReference type="Pfam" id="PF22642"/>
    </source>
</evidence>
<dbReference type="AlphaFoldDB" id="A0A4R3Z0H7"/>
<evidence type="ECO:0000313" key="6">
    <source>
        <dbReference type="Proteomes" id="UP000295515"/>
    </source>
</evidence>
<dbReference type="RefSeq" id="WP_066443352.1">
    <property type="nucleotide sequence ID" value="NZ_CAUWFI010000001.1"/>
</dbReference>
<gene>
    <name evidence="5" type="ORF">EDD60_11340</name>
</gene>
<dbReference type="Gene3D" id="3.30.160.540">
    <property type="match status" value="1"/>
</dbReference>
<accession>A0A4R3Z0H7</accession>
<protein>
    <submittedName>
        <fullName evidence="5">Septum formation inhibitor MinC-like protein</fullName>
    </submittedName>
</protein>
<evidence type="ECO:0000256" key="2">
    <source>
        <dbReference type="ARBA" id="ARBA00046874"/>
    </source>
</evidence>
<proteinExistence type="inferred from homology"/>
<evidence type="ECO:0000256" key="1">
    <source>
        <dbReference type="ARBA" id="ARBA00006291"/>
    </source>
</evidence>
<dbReference type="InterPro" id="IPR005526">
    <property type="entry name" value="Septum_form_inhib_MinC_C"/>
</dbReference>
<name>A0A4R3Z0H7_9FIRM</name>
<feature type="domain" description="Septum site-determining protein MinC N-terminal" evidence="4">
    <location>
        <begin position="3"/>
        <end position="76"/>
    </location>
</feature>
<dbReference type="SUPFAM" id="SSF63848">
    <property type="entry name" value="Cell-division inhibitor MinC, C-terminal domain"/>
    <property type="match status" value="1"/>
</dbReference>
<comment type="subunit">
    <text evidence="2">Interacts with MinD and FtsZ.</text>
</comment>
<dbReference type="Pfam" id="PF03775">
    <property type="entry name" value="MinC_C"/>
    <property type="match status" value="1"/>
</dbReference>
<dbReference type="GeneID" id="98915682"/>
<evidence type="ECO:0000313" key="5">
    <source>
        <dbReference type="EMBL" id="TCV98446.1"/>
    </source>
</evidence>
<dbReference type="Pfam" id="PF22642">
    <property type="entry name" value="MinC_N_1"/>
    <property type="match status" value="1"/>
</dbReference>
<dbReference type="EMBL" id="SMCQ01000013">
    <property type="protein sequence ID" value="TCV98446.1"/>
    <property type="molecule type" value="Genomic_DNA"/>
</dbReference>
<comment type="caution">
    <text evidence="5">The sequence shown here is derived from an EMBL/GenBank/DDBJ whole genome shotgun (WGS) entry which is preliminary data.</text>
</comment>
<organism evidence="5 6">
    <name type="scientific">Longibaculum muris</name>
    <dbReference type="NCBI Taxonomy" id="1796628"/>
    <lineage>
        <taxon>Bacteria</taxon>
        <taxon>Bacillati</taxon>
        <taxon>Bacillota</taxon>
        <taxon>Erysipelotrichia</taxon>
        <taxon>Erysipelotrichales</taxon>
        <taxon>Coprobacillaceae</taxon>
        <taxon>Longibaculum</taxon>
    </lineage>
</organism>
<reference evidence="5 6" key="1">
    <citation type="submission" date="2019-03" db="EMBL/GenBank/DDBJ databases">
        <title>Genomic Encyclopedia of Type Strains, Phase IV (KMG-IV): sequencing the most valuable type-strain genomes for metagenomic binning, comparative biology and taxonomic classification.</title>
        <authorList>
            <person name="Goeker M."/>
        </authorList>
    </citation>
    <scope>NUCLEOTIDE SEQUENCE [LARGE SCALE GENOMIC DNA]</scope>
    <source>
        <strain evidence="5 6">DSM 29487</strain>
    </source>
</reference>
<evidence type="ECO:0000259" key="3">
    <source>
        <dbReference type="Pfam" id="PF03775"/>
    </source>
</evidence>
<keyword evidence="6" id="KW-1185">Reference proteome</keyword>
<dbReference type="InterPro" id="IPR016098">
    <property type="entry name" value="CAP/MinC_C"/>
</dbReference>
<sequence length="195" mass="22707">MNIEVKGVNEILMMKVNPHCLFEEVLNDLNMLLDQPIFKQDGYYPRAYFDFGCRLLKDDELKSLIVLLKAKKRVIFEGLSLPKKEHALSIQREQLRNGEEIYIENETLFLGTVNPGSYVYCHDNVYFLNTVKGTIIAMNENVKIYGHDFQKAQIIINQQSLHDLTTSALTSVYYKDNQIKAMKEDGYENDCHYIR</sequence>
<dbReference type="Gene3D" id="2.160.20.70">
    <property type="match status" value="1"/>
</dbReference>
<dbReference type="GO" id="GO:0000902">
    <property type="term" value="P:cell morphogenesis"/>
    <property type="evidence" value="ECO:0007669"/>
    <property type="project" value="InterPro"/>
</dbReference>